<proteinExistence type="predicted"/>
<dbReference type="PhylomeDB" id="Q21382"/>
<feature type="transmembrane region" description="Helical" evidence="5">
    <location>
        <begin position="92"/>
        <end position="113"/>
    </location>
</feature>
<comment type="subcellular location">
    <subcellularLocation>
        <location evidence="1">Membrane</location>
        <topology evidence="1">Multi-pass membrane protein</topology>
    </subcellularLocation>
</comment>
<evidence type="ECO:0000313" key="8">
    <source>
        <dbReference type="EMBL" id="CCD69243.3"/>
    </source>
</evidence>
<gene>
    <name evidence="8" type="ORF">CELE_K09C4.4</name>
    <name evidence="8 10" type="ORF">K09C4.4</name>
</gene>
<feature type="transmembrane region" description="Helical" evidence="5">
    <location>
        <begin position="432"/>
        <end position="453"/>
    </location>
</feature>
<keyword evidence="3 5" id="KW-1133">Transmembrane helix</keyword>
<feature type="transmembrane region" description="Helical" evidence="5">
    <location>
        <begin position="158"/>
        <end position="178"/>
    </location>
</feature>
<dbReference type="UCSC" id="K09C4.4">
    <property type="organism name" value="c. elegans"/>
</dbReference>
<reference evidence="8 9" key="1">
    <citation type="journal article" date="1998" name="Science">
        <title>Genome sequence of the nematode C. elegans: a platform for investigating biology.</title>
        <authorList>
            <consortium name="The C. elegans sequencing consortium"/>
            <person name="Sulson J.E."/>
            <person name="Waterston R."/>
        </authorList>
    </citation>
    <scope>NUCLEOTIDE SEQUENCE [LARGE SCALE GENOMIC DNA]</scope>
    <source>
        <strain evidence="8 9">Bristol N2</strain>
    </source>
</reference>
<dbReference type="Bgee" id="WBGene00019549">
    <property type="expression patterns" value="Expressed in material anatomical entity and 2 other cell types or tissues"/>
</dbReference>
<dbReference type="Reactome" id="R-CEL-189200">
    <property type="pathway name" value="Cellular hexose transport"/>
</dbReference>
<dbReference type="InterPro" id="IPR020846">
    <property type="entry name" value="MFS_dom"/>
</dbReference>
<feature type="transmembrane region" description="Helical" evidence="5">
    <location>
        <begin position="345"/>
        <end position="367"/>
    </location>
</feature>
<dbReference type="Proteomes" id="UP000001940">
    <property type="component" value="Chromosome X"/>
</dbReference>
<dbReference type="WormBase" id="K09C4.4">
    <property type="protein sequence ID" value="CE53554"/>
    <property type="gene ID" value="WBGene00019549"/>
</dbReference>
<dbReference type="Reactome" id="R-CEL-8981373">
    <property type="pathway name" value="Intestinal hexose absorption"/>
</dbReference>
<dbReference type="Reactome" id="R-CEL-422356">
    <property type="pathway name" value="Regulation of insulin secretion"/>
</dbReference>
<protein>
    <submittedName>
        <fullName evidence="8">Major facilitator superfamily (MFS) profile domain-containing protein</fullName>
    </submittedName>
</protein>
<dbReference type="InterPro" id="IPR036259">
    <property type="entry name" value="MFS_trans_sf"/>
</dbReference>
<organism evidence="8 9">
    <name type="scientific">Caenorhabditis elegans</name>
    <dbReference type="NCBI Taxonomy" id="6239"/>
    <lineage>
        <taxon>Eukaryota</taxon>
        <taxon>Metazoa</taxon>
        <taxon>Ecdysozoa</taxon>
        <taxon>Nematoda</taxon>
        <taxon>Chromadorea</taxon>
        <taxon>Rhabditida</taxon>
        <taxon>Rhabditina</taxon>
        <taxon>Rhabditomorpha</taxon>
        <taxon>Rhabditoidea</taxon>
        <taxon>Rhabditidae</taxon>
        <taxon>Peloderinae</taxon>
        <taxon>Caenorhabditis</taxon>
    </lineage>
</organism>
<dbReference type="PANTHER" id="PTHR23503:SF43">
    <property type="entry name" value="MAJOR FACILITATOR SUPERFAMILY (MFS) PROFILE DOMAIN-CONTAINING PROTEIN"/>
    <property type="match status" value="1"/>
</dbReference>
<dbReference type="EMBL" id="BX284606">
    <property type="protein sequence ID" value="CCD69243.3"/>
    <property type="molecule type" value="Genomic_DNA"/>
</dbReference>
<sequence length="524" mass="59008">MKFPVTTRILYVLICLSFLDVPCEILTQTFPILADTINDMNNHTLMTHYGITPTVTSISIMNSMITSSETVGTLLSLIFLIPMADTKGRKFLVIYMRSALLILSALCQVLSAYSQSAEFFIMSKLFEGLQHPLGTFLTALFIAECAPDKNRGFACTSLVVLVGIVRMIMLPIASPAVLGKADTWFVFPLAALISSFLVLIWVCRLPESPKWLVCQNRIEEAKRSIEYYHGNDSSENFNNVLLSIVKEKNLTIESHISLREVLQNDTLREGFKVLFSFLFFILIDSDNALSVYTVLLHKSAGFTTQEAININLIISIVFFPTQFIGTLLIDYLGRRPAFCIGGFMIFIKSCLLLLVQFAIYFFGANLITKIIDIIIACLGSGPNATGMSSLRILFITELFPPSARTSISQIMLFTSLAINSSLLSSFPLLYSWFPPAFFTPLVFTQMFFGIYLYRYMPETKGRAVCDIIESFDEEVASRSVSFLQEKTPLIRKRSNTHAFKRNSILNTSRTRALTFDHMLIPRRK</sequence>
<feature type="transmembrane region" description="Helical" evidence="5">
    <location>
        <begin position="373"/>
        <end position="394"/>
    </location>
</feature>
<dbReference type="Reactome" id="R-CEL-6798695">
    <property type="pathway name" value="Neutrophil degranulation"/>
</dbReference>
<dbReference type="AlphaFoldDB" id="Q21382"/>
<keyword evidence="6" id="KW-0732">Signal</keyword>
<evidence type="ECO:0000256" key="2">
    <source>
        <dbReference type="ARBA" id="ARBA00022692"/>
    </source>
</evidence>
<dbReference type="Gene3D" id="1.20.1250.20">
    <property type="entry name" value="MFS general substrate transporter like domains"/>
    <property type="match status" value="1"/>
</dbReference>
<evidence type="ECO:0000313" key="10">
    <source>
        <dbReference type="WormBase" id="K09C4.4"/>
    </source>
</evidence>
<feature type="transmembrane region" description="Helical" evidence="5">
    <location>
        <begin position="184"/>
        <end position="203"/>
    </location>
</feature>
<dbReference type="InParanoid" id="Q21382"/>
<dbReference type="PIR" id="T16590">
    <property type="entry name" value="T16590"/>
</dbReference>
<dbReference type="GO" id="GO:0015749">
    <property type="term" value="P:monosaccharide transmembrane transport"/>
    <property type="evidence" value="ECO:0000318"/>
    <property type="project" value="GO_Central"/>
</dbReference>
<dbReference type="InterPro" id="IPR005828">
    <property type="entry name" value="MFS_sugar_transport-like"/>
</dbReference>
<accession>Q21382</accession>
<dbReference type="AGR" id="WB:WBGene00019549"/>
<feature type="signal peptide" evidence="6">
    <location>
        <begin position="1"/>
        <end position="25"/>
    </location>
</feature>
<dbReference type="SUPFAM" id="SSF103473">
    <property type="entry name" value="MFS general substrate transporter"/>
    <property type="match status" value="1"/>
</dbReference>
<feature type="transmembrane region" description="Helical" evidence="5">
    <location>
        <begin position="128"/>
        <end position="146"/>
    </location>
</feature>
<dbReference type="GO" id="GO:0016020">
    <property type="term" value="C:membrane"/>
    <property type="evidence" value="ECO:0000318"/>
    <property type="project" value="GO_Central"/>
</dbReference>
<dbReference type="OrthoDB" id="6612291at2759"/>
<keyword evidence="4 5" id="KW-0472">Membrane</keyword>
<keyword evidence="9" id="KW-1185">Reference proteome</keyword>
<evidence type="ECO:0000256" key="6">
    <source>
        <dbReference type="SAM" id="SignalP"/>
    </source>
</evidence>
<dbReference type="SMR" id="Q21382"/>
<dbReference type="PROSITE" id="PS50850">
    <property type="entry name" value="MFS"/>
    <property type="match status" value="1"/>
</dbReference>
<dbReference type="InterPro" id="IPR045263">
    <property type="entry name" value="GLUT"/>
</dbReference>
<name>Q21382_CAEEL</name>
<feature type="chain" id="PRO_5023086280" evidence="6">
    <location>
        <begin position="26"/>
        <end position="524"/>
    </location>
</feature>
<dbReference type="Reactome" id="R-CEL-5653890">
    <property type="pathway name" value="Lactose synthesis"/>
</dbReference>
<evidence type="ECO:0000313" key="9">
    <source>
        <dbReference type="Proteomes" id="UP000001940"/>
    </source>
</evidence>
<dbReference type="PaxDb" id="6239-K09C4.4"/>
<evidence type="ECO:0000256" key="1">
    <source>
        <dbReference type="ARBA" id="ARBA00004141"/>
    </source>
</evidence>
<keyword evidence="2 5" id="KW-0812">Transmembrane</keyword>
<dbReference type="STRING" id="6239.K09C4.4.1"/>
<evidence type="ECO:0000259" key="7">
    <source>
        <dbReference type="PROSITE" id="PS50850"/>
    </source>
</evidence>
<dbReference type="Pfam" id="PF00083">
    <property type="entry name" value="Sugar_tr"/>
    <property type="match status" value="1"/>
</dbReference>
<evidence type="ECO:0000256" key="5">
    <source>
        <dbReference type="SAM" id="Phobius"/>
    </source>
</evidence>
<feature type="domain" description="Major facilitator superfamily (MFS) profile" evidence="7">
    <location>
        <begin position="9"/>
        <end position="460"/>
    </location>
</feature>
<evidence type="ECO:0000256" key="3">
    <source>
        <dbReference type="ARBA" id="ARBA00022989"/>
    </source>
</evidence>
<dbReference type="FunCoup" id="Q21382">
    <property type="interactions" value="5"/>
</dbReference>
<dbReference type="eggNOG" id="KOG0569">
    <property type="taxonomic scope" value="Eukaryota"/>
</dbReference>
<dbReference type="PANTHER" id="PTHR23503">
    <property type="entry name" value="SOLUTE CARRIER FAMILY 2"/>
    <property type="match status" value="1"/>
</dbReference>
<dbReference type="HOGENOM" id="CLU_042713_0_0_1"/>
<feature type="transmembrane region" description="Helical" evidence="5">
    <location>
        <begin position="307"/>
        <end position="333"/>
    </location>
</feature>
<dbReference type="Reactome" id="R-CEL-196836">
    <property type="pathway name" value="Vitamin C (ascorbate) metabolism"/>
</dbReference>
<evidence type="ECO:0000256" key="4">
    <source>
        <dbReference type="ARBA" id="ARBA00023136"/>
    </source>
</evidence>
<dbReference type="GO" id="GO:0015149">
    <property type="term" value="F:hexose transmembrane transporter activity"/>
    <property type="evidence" value="ECO:0000318"/>
    <property type="project" value="GO_Central"/>
</dbReference>